<organism evidence="2 3">
    <name type="scientific">Couchioplanes caeruleus</name>
    <dbReference type="NCBI Taxonomy" id="56438"/>
    <lineage>
        <taxon>Bacteria</taxon>
        <taxon>Bacillati</taxon>
        <taxon>Actinomycetota</taxon>
        <taxon>Actinomycetes</taxon>
        <taxon>Micromonosporales</taxon>
        <taxon>Micromonosporaceae</taxon>
        <taxon>Couchioplanes</taxon>
    </lineage>
</organism>
<dbReference type="RefSeq" id="WP_071803510.1">
    <property type="nucleotide sequence ID" value="NZ_RJKL01000001.1"/>
</dbReference>
<name>A0A3N1GTA0_9ACTN</name>
<evidence type="ECO:0000313" key="3">
    <source>
        <dbReference type="Proteomes" id="UP000271683"/>
    </source>
</evidence>
<dbReference type="EMBL" id="RJKL01000001">
    <property type="protein sequence ID" value="ROP33467.1"/>
    <property type="molecule type" value="Genomic_DNA"/>
</dbReference>
<feature type="region of interest" description="Disordered" evidence="1">
    <location>
        <begin position="327"/>
        <end position="357"/>
    </location>
</feature>
<evidence type="ECO:0008006" key="4">
    <source>
        <dbReference type="Google" id="ProtNLM"/>
    </source>
</evidence>
<feature type="compositionally biased region" description="Basic residues" evidence="1">
    <location>
        <begin position="327"/>
        <end position="342"/>
    </location>
</feature>
<proteinExistence type="predicted"/>
<evidence type="ECO:0000313" key="2">
    <source>
        <dbReference type="EMBL" id="ROP33467.1"/>
    </source>
</evidence>
<dbReference type="Proteomes" id="UP000271683">
    <property type="component" value="Unassembled WGS sequence"/>
</dbReference>
<reference evidence="2 3" key="1">
    <citation type="submission" date="2018-11" db="EMBL/GenBank/DDBJ databases">
        <title>Sequencing the genomes of 1000 actinobacteria strains.</title>
        <authorList>
            <person name="Klenk H.-P."/>
        </authorList>
    </citation>
    <scope>NUCLEOTIDE SEQUENCE [LARGE SCALE GENOMIC DNA]</scope>
    <source>
        <strain evidence="2 3">DSM 43634</strain>
    </source>
</reference>
<sequence length="357" mass="40064">MIRPDAQSLTGPWQQPARALPIPLSPLPREFLFSYVRRLAAANHATPRLLLSHLGRHHSHPKAGGIATSTYDLALNHAALTRLAIYSGSTPAALLKATGAALSTDIGPTPICEWTSILNRRSAFACTRCAPEISPGTGLIALDEHQPAICRTHQAILARAGITGEQQLRPFTEIAAAAHRHHHLHRRRRHTFSRSLDAASALIRRWRPFAKRRAESPEHLISRWHERASRLNLPDTDQLVRYPEMIALAQLFSTLPWPDASADQQAKPIITAPLHFLEQAAVHLAHPEPNQLFQRGHPLCRWADVPERPGYWWRDYGTEPDRSIYFRHRNNPKTAAAHRRKRSDLVRPASSTPSQSN</sequence>
<protein>
    <recommendedName>
        <fullName evidence="4">TniQ protein</fullName>
    </recommendedName>
</protein>
<dbReference type="AlphaFoldDB" id="A0A3N1GTA0"/>
<gene>
    <name evidence="2" type="ORF">EDD30_6452</name>
</gene>
<accession>A0A3N1GTA0</accession>
<comment type="caution">
    <text evidence="2">The sequence shown here is derived from an EMBL/GenBank/DDBJ whole genome shotgun (WGS) entry which is preliminary data.</text>
</comment>
<evidence type="ECO:0000256" key="1">
    <source>
        <dbReference type="SAM" id="MobiDB-lite"/>
    </source>
</evidence>